<keyword evidence="2" id="KW-1185">Reference proteome</keyword>
<sequence length="385" mass="40828">MCNLKNPPGNSSDHGFVLSILPHNVAKSASEVFWHYYSKKPQHSSIDWIESTIPSQCWSRWTLSILLETLGNLQYGYNISVKGFDDKFGYYAQWVKDSVGPALSDFMDVGTGQCNAFFDCRWIAGGTGTATVPCTQISSLNSASENWEGPTDCVIVQGTLQIIPRAVGPGGSSGGSSCIKVTHRKTNVPITASNVVRQQAMPNITALITVAMALYFEFTLGVSEANDSGIITALSTPVFMLQNAVDSMNNIKEIGAEVEEEDKKNLILEILGIVLMVVPIIGEGGGALFGGIASVARIATLIEDIGNVAPTAYDIVDDPSSAPFAIMGLLLGGVGKSYESDEEVLGEAAAVQRGLSEDNLAQFGGAFVKSDSDVQGILKACISGK</sequence>
<evidence type="ECO:0000313" key="1">
    <source>
        <dbReference type="EMBL" id="TGO84210.1"/>
    </source>
</evidence>
<evidence type="ECO:0000313" key="2">
    <source>
        <dbReference type="Proteomes" id="UP000297280"/>
    </source>
</evidence>
<dbReference type="Proteomes" id="UP000297280">
    <property type="component" value="Unassembled WGS sequence"/>
</dbReference>
<protein>
    <submittedName>
        <fullName evidence="1">Uncharacterized protein</fullName>
    </submittedName>
</protein>
<dbReference type="STRING" id="87229.A0A4Z1KF12"/>
<gene>
    <name evidence="1" type="ORF">BPOR_0535g00100</name>
</gene>
<proteinExistence type="predicted"/>
<dbReference type="EMBL" id="PQXO01000534">
    <property type="protein sequence ID" value="TGO84210.1"/>
    <property type="molecule type" value="Genomic_DNA"/>
</dbReference>
<accession>A0A4Z1KF12</accession>
<organism evidence="1 2">
    <name type="scientific">Botrytis porri</name>
    <dbReference type="NCBI Taxonomy" id="87229"/>
    <lineage>
        <taxon>Eukaryota</taxon>
        <taxon>Fungi</taxon>
        <taxon>Dikarya</taxon>
        <taxon>Ascomycota</taxon>
        <taxon>Pezizomycotina</taxon>
        <taxon>Leotiomycetes</taxon>
        <taxon>Helotiales</taxon>
        <taxon>Sclerotiniaceae</taxon>
        <taxon>Botrytis</taxon>
    </lineage>
</organism>
<reference evidence="1 2" key="1">
    <citation type="submission" date="2017-12" db="EMBL/GenBank/DDBJ databases">
        <title>Comparative genomics of Botrytis spp.</title>
        <authorList>
            <person name="Valero-Jimenez C.A."/>
            <person name="Tapia P."/>
            <person name="Veloso J."/>
            <person name="Silva-Moreno E."/>
            <person name="Staats M."/>
            <person name="Valdes J.H."/>
            <person name="Van Kan J.A.L."/>
        </authorList>
    </citation>
    <scope>NUCLEOTIDE SEQUENCE [LARGE SCALE GENOMIC DNA]</scope>
    <source>
        <strain evidence="1 2">MUCL3349</strain>
    </source>
</reference>
<dbReference type="AlphaFoldDB" id="A0A4Z1KF12"/>
<comment type="caution">
    <text evidence="1">The sequence shown here is derived from an EMBL/GenBank/DDBJ whole genome shotgun (WGS) entry which is preliminary data.</text>
</comment>
<name>A0A4Z1KF12_9HELO</name>